<comment type="caution">
    <text evidence="1">The sequence shown here is derived from an EMBL/GenBank/DDBJ whole genome shotgun (WGS) entry which is preliminary data.</text>
</comment>
<organism evidence="1">
    <name type="scientific">hydrocarbon metagenome</name>
    <dbReference type="NCBI Taxonomy" id="938273"/>
    <lineage>
        <taxon>unclassified sequences</taxon>
        <taxon>metagenomes</taxon>
        <taxon>ecological metagenomes</taxon>
    </lineage>
</organism>
<name>A0A0W8F3N3_9ZZZZ</name>
<sequence length="61" mass="7370">MLRMGEMRYYLFFLKLHPPYPCERQRTGWEQGHFKTKKKDCLVVSGGVKRNPVLKEFFFCP</sequence>
<protein>
    <submittedName>
        <fullName evidence="1">Uncharacterized protein</fullName>
    </submittedName>
</protein>
<dbReference type="EMBL" id="LNQE01001579">
    <property type="protein sequence ID" value="KUG15186.1"/>
    <property type="molecule type" value="Genomic_DNA"/>
</dbReference>
<reference evidence="1" key="1">
    <citation type="journal article" date="2015" name="Proc. Natl. Acad. Sci. U.S.A.">
        <title>Networks of energetic and metabolic interactions define dynamics in microbial communities.</title>
        <authorList>
            <person name="Embree M."/>
            <person name="Liu J.K."/>
            <person name="Al-Bassam M.M."/>
            <person name="Zengler K."/>
        </authorList>
    </citation>
    <scope>NUCLEOTIDE SEQUENCE</scope>
</reference>
<dbReference type="AlphaFoldDB" id="A0A0W8F3N3"/>
<accession>A0A0W8F3N3</accession>
<proteinExistence type="predicted"/>
<evidence type="ECO:0000313" key="1">
    <source>
        <dbReference type="EMBL" id="KUG15186.1"/>
    </source>
</evidence>
<gene>
    <name evidence="1" type="ORF">ASZ90_015179</name>
</gene>